<feature type="chain" id="PRO_5002002352" evidence="1">
    <location>
        <begin position="23"/>
        <end position="791"/>
    </location>
</feature>
<evidence type="ECO:0000313" key="3">
    <source>
        <dbReference type="Proteomes" id="UP000030129"/>
    </source>
</evidence>
<dbReference type="Gene3D" id="2.60.40.1930">
    <property type="match status" value="1"/>
</dbReference>
<keyword evidence="1" id="KW-0732">Signal</keyword>
<feature type="signal peptide" evidence="1">
    <location>
        <begin position="1"/>
        <end position="22"/>
    </location>
</feature>
<comment type="caution">
    <text evidence="2">The sequence shown here is derived from an EMBL/GenBank/DDBJ whole genome shotgun (WGS) entry which is preliminary data.</text>
</comment>
<sequence>MKKKIKALLLCIALANGLASFAQQSKKEEIAKKFEDYFLLERENIHAHFDKNVFLTGESVWFKGYVFHRKYNIPFFSCVNIFANLIDENGTVLETKLLYGNLGDFTGNFKLDSSLKSGKYYIQFYTNWMNNFTEDESSVYDITVINEETGIPASLTKNAEAEINIILKPEGNFISDCTNTIAVHVTGCDNTPLNIDKAIVLNNKGEETKEITLNKLGYGKFDISVNNSADYTVQIELNGNKYSQPLPPIEAKGIIMDVNSYVIANKTIIKLKTNSFTYNEIKGKKYYVVINKDNKTSVIDFSFNDNQLEQTILLQNKDLFEGINTLRILDTNLNEIGQRLFYVYPENTINTDIKKTFDDNGTVEFKGKVNSSSMSLSVSVLPENTISITEKEDIYGDFLLSPYINGQVKTTAKQYFSDLSRTSKYELDLFLMCQTSKYNWHSIKNNPPKQNYSFDIGLSLKGIINKKKSLKGHYVIISSFKGLLNERAYVTDKNEFYINNLIVPDSCNVSFSLVKPGQKPEPLKLTPQVSNNIRPFNKPYKPVKVSCVDYTSNPDSKIALPKYNSQSVMLENITIDGDAKKSLKYARGSGNGLLRGYKISEDDAISFFYLLDFIRYHGFDVTKTPMGDINITGRTVNTFQGQPTTPMVYMNTWQLMSFDVLDGIQTSEVEELYINQHIAVPGVDNKMGIIKIYLKPGGGFKSKSKKPEVSFLIKKGFEENSEFKNAEYLSTYDDIGFQNFGLIDWHPTIITDDKGEFSFSIPKLYSGKVKILIEGIAPDGKMVSEIKTVNL</sequence>
<reference evidence="2 3" key="1">
    <citation type="submission" date="2013-09" db="EMBL/GenBank/DDBJ databases">
        <authorList>
            <person name="Zeng Z."/>
            <person name="Chen C."/>
        </authorList>
    </citation>
    <scope>NUCLEOTIDE SEQUENCE [LARGE SCALE GENOMIC DNA]</scope>
    <source>
        <strain evidence="2 3">F44-8</strain>
    </source>
</reference>
<proteinExistence type="predicted"/>
<name>A0A0A2LIE1_9FLAO</name>
<accession>A0A0A2LIE1</accession>
<dbReference type="EMBL" id="JRLV01000023">
    <property type="protein sequence ID" value="KGO78963.1"/>
    <property type="molecule type" value="Genomic_DNA"/>
</dbReference>
<dbReference type="RefSeq" id="WP_035135921.1">
    <property type="nucleotide sequence ID" value="NZ_JRLV01000023.1"/>
</dbReference>
<gene>
    <name evidence="2" type="ORF">Q763_15735</name>
</gene>
<dbReference type="STRING" id="1406840.Q763_15735"/>
<protein>
    <submittedName>
        <fullName evidence="2">Uncharacterized protein</fullName>
    </submittedName>
</protein>
<evidence type="ECO:0000256" key="1">
    <source>
        <dbReference type="SAM" id="SignalP"/>
    </source>
</evidence>
<evidence type="ECO:0000313" key="2">
    <source>
        <dbReference type="EMBL" id="KGO78963.1"/>
    </source>
</evidence>
<organism evidence="2 3">
    <name type="scientific">Flavobacterium beibuense F44-8</name>
    <dbReference type="NCBI Taxonomy" id="1406840"/>
    <lineage>
        <taxon>Bacteria</taxon>
        <taxon>Pseudomonadati</taxon>
        <taxon>Bacteroidota</taxon>
        <taxon>Flavobacteriia</taxon>
        <taxon>Flavobacteriales</taxon>
        <taxon>Flavobacteriaceae</taxon>
        <taxon>Flavobacterium</taxon>
    </lineage>
</organism>
<keyword evidence="3" id="KW-1185">Reference proteome</keyword>
<dbReference type="Proteomes" id="UP000030129">
    <property type="component" value="Unassembled WGS sequence"/>
</dbReference>
<dbReference type="AlphaFoldDB" id="A0A0A2LIE1"/>
<dbReference type="eggNOG" id="COG1629">
    <property type="taxonomic scope" value="Bacteria"/>
</dbReference>